<evidence type="ECO:0000256" key="2">
    <source>
        <dbReference type="ARBA" id="ARBA00023125"/>
    </source>
</evidence>
<evidence type="ECO:0000259" key="4">
    <source>
        <dbReference type="PROSITE" id="PS01124"/>
    </source>
</evidence>
<dbReference type="RefSeq" id="WP_171418103.1">
    <property type="nucleotide sequence ID" value="NZ_JABFOR010000026.1"/>
</dbReference>
<evidence type="ECO:0000313" key="5">
    <source>
        <dbReference type="EMBL" id="NOJ72554.1"/>
    </source>
</evidence>
<dbReference type="InterPro" id="IPR020449">
    <property type="entry name" value="Tscrpt_reg_AraC-type_HTH"/>
</dbReference>
<name>A0AAP7A141_PAEAL</name>
<comment type="caution">
    <text evidence="5">The sequence shown here is derived from an EMBL/GenBank/DDBJ whole genome shotgun (WGS) entry which is preliminary data.</text>
</comment>
<proteinExistence type="predicted"/>
<dbReference type="Gene3D" id="2.60.120.260">
    <property type="entry name" value="Galactose-binding domain-like"/>
    <property type="match status" value="1"/>
</dbReference>
<evidence type="ECO:0000256" key="1">
    <source>
        <dbReference type="ARBA" id="ARBA00023015"/>
    </source>
</evidence>
<dbReference type="Proteomes" id="UP000552038">
    <property type="component" value="Unassembled WGS sequence"/>
</dbReference>
<gene>
    <name evidence="5" type="ORF">HMI46_18570</name>
</gene>
<organism evidence="5 6">
    <name type="scientific">Paenibacillus alvei</name>
    <name type="common">Bacillus alvei</name>
    <dbReference type="NCBI Taxonomy" id="44250"/>
    <lineage>
        <taxon>Bacteria</taxon>
        <taxon>Bacillati</taxon>
        <taxon>Bacillota</taxon>
        <taxon>Bacilli</taxon>
        <taxon>Bacillales</taxon>
        <taxon>Paenibacillaceae</taxon>
        <taxon>Paenibacillus</taxon>
    </lineage>
</organism>
<dbReference type="PANTHER" id="PTHR47504">
    <property type="entry name" value="RIGHT ORIGIN-BINDING PROTEIN"/>
    <property type="match status" value="1"/>
</dbReference>
<dbReference type="AlphaFoldDB" id="A0AAP7A141"/>
<feature type="domain" description="HTH araC/xylS-type" evidence="4">
    <location>
        <begin position="10"/>
        <end position="108"/>
    </location>
</feature>
<dbReference type="InterPro" id="IPR018062">
    <property type="entry name" value="HTH_AraC-typ_CS"/>
</dbReference>
<accession>A0AAP7A141</accession>
<dbReference type="InterPro" id="IPR018060">
    <property type="entry name" value="HTH_AraC"/>
</dbReference>
<evidence type="ECO:0000313" key="6">
    <source>
        <dbReference type="Proteomes" id="UP000552038"/>
    </source>
</evidence>
<dbReference type="Gene3D" id="1.10.10.60">
    <property type="entry name" value="Homeodomain-like"/>
    <property type="match status" value="2"/>
</dbReference>
<dbReference type="PROSITE" id="PS00041">
    <property type="entry name" value="HTH_ARAC_FAMILY_1"/>
    <property type="match status" value="1"/>
</dbReference>
<dbReference type="GO" id="GO:0003700">
    <property type="term" value="F:DNA-binding transcription factor activity"/>
    <property type="evidence" value="ECO:0007669"/>
    <property type="project" value="InterPro"/>
</dbReference>
<dbReference type="SMART" id="SM00342">
    <property type="entry name" value="HTH_ARAC"/>
    <property type="match status" value="1"/>
</dbReference>
<dbReference type="InterPro" id="IPR009057">
    <property type="entry name" value="Homeodomain-like_sf"/>
</dbReference>
<dbReference type="InterPro" id="IPR050959">
    <property type="entry name" value="MarA-like"/>
</dbReference>
<dbReference type="PROSITE" id="PS01124">
    <property type="entry name" value="HTH_ARAC_FAMILY_2"/>
    <property type="match status" value="1"/>
</dbReference>
<dbReference type="PANTHER" id="PTHR47504:SF6">
    <property type="entry name" value="ARAC-FAMILY TRANSCRIPTIONAL REGULATOR"/>
    <property type="match status" value="1"/>
</dbReference>
<dbReference type="Pfam" id="PF12833">
    <property type="entry name" value="HTH_18"/>
    <property type="match status" value="1"/>
</dbReference>
<sequence length="308" mass="35077">MWREHEQWIKDAVSYIERNIKENVDAVAVAEHCSVSRFHFNRVFQRHVGVSAATLLRERRLAEAAVDLLSTDKRILDIALEYRFSGQDSFTRAFKQMYGMTPNEYRKGFRCFHWTKEENRMIENQDSIPELQAAPPGWTITGVYPNQYRVSVDRVHVHRGRASGTIRAKEVADPRGFCTLMQMIKAGKYAGQRLRLSGFLKTDGVKGWAGMWMRVDAKDEVPINFDNMDERPIVGTTEWSPYEVVLDIAPYAEVIAFGVLLSGSGQVWMDGIRLDMVDDSVPTTGGLAADNKMPDEPVNLDFEMDCES</sequence>
<dbReference type="GO" id="GO:0043565">
    <property type="term" value="F:sequence-specific DNA binding"/>
    <property type="evidence" value="ECO:0007669"/>
    <property type="project" value="InterPro"/>
</dbReference>
<reference evidence="5 6" key="1">
    <citation type="submission" date="2020-05" db="EMBL/GenBank/DDBJ databases">
        <title>Whole genome sequencing and identification of novel metabolites from Paenibacillus alvei strain JR949.</title>
        <authorList>
            <person name="Rajendhran J."/>
            <person name="Sree Pranav P."/>
            <person name="Mahalakshmi B."/>
            <person name="Karthikeyan R."/>
        </authorList>
    </citation>
    <scope>NUCLEOTIDE SEQUENCE [LARGE SCALE GENOMIC DNA]</scope>
    <source>
        <strain evidence="5 6">JR949</strain>
    </source>
</reference>
<keyword evidence="1" id="KW-0805">Transcription regulation</keyword>
<dbReference type="SUPFAM" id="SSF46689">
    <property type="entry name" value="Homeodomain-like"/>
    <property type="match status" value="2"/>
</dbReference>
<evidence type="ECO:0000256" key="3">
    <source>
        <dbReference type="ARBA" id="ARBA00023163"/>
    </source>
</evidence>
<protein>
    <submittedName>
        <fullName evidence="5">Helix-turn-helix transcriptional regulator</fullName>
    </submittedName>
</protein>
<dbReference type="PRINTS" id="PR00032">
    <property type="entry name" value="HTHARAC"/>
</dbReference>
<keyword evidence="3" id="KW-0804">Transcription</keyword>
<keyword evidence="2" id="KW-0238">DNA-binding</keyword>
<dbReference type="EMBL" id="JABFOR010000026">
    <property type="protein sequence ID" value="NOJ72554.1"/>
    <property type="molecule type" value="Genomic_DNA"/>
</dbReference>